<dbReference type="RefSeq" id="XP_024345290.1">
    <property type="nucleotide sequence ID" value="XM_024500296.1"/>
</dbReference>
<accession>W6UKS4</accession>
<dbReference type="EMBL" id="APAU02000347">
    <property type="protein sequence ID" value="EUB54094.1"/>
    <property type="molecule type" value="Genomic_DNA"/>
</dbReference>
<evidence type="ECO:0000313" key="1">
    <source>
        <dbReference type="EMBL" id="EUB54094.1"/>
    </source>
</evidence>
<gene>
    <name evidence="1" type="ORF">EGR_11047</name>
</gene>
<organism evidence="1 2">
    <name type="scientific">Echinococcus granulosus</name>
    <name type="common">Hydatid tapeworm</name>
    <dbReference type="NCBI Taxonomy" id="6210"/>
    <lineage>
        <taxon>Eukaryota</taxon>
        <taxon>Metazoa</taxon>
        <taxon>Spiralia</taxon>
        <taxon>Lophotrochozoa</taxon>
        <taxon>Platyhelminthes</taxon>
        <taxon>Cestoda</taxon>
        <taxon>Eucestoda</taxon>
        <taxon>Cyclophyllidea</taxon>
        <taxon>Taeniidae</taxon>
        <taxon>Echinococcus</taxon>
        <taxon>Echinococcus granulosus group</taxon>
    </lineage>
</organism>
<sequence>MVRLILPSPHLLVPPFSKGVILTTGYVHFAHSSNSASHPNSLTPSKLPEDAITIPSIRCCLLSKVQSPSRISWSTIFEIQTLYFVAEKEVFLWPLRGKTNFYDFSVQLCVHKRLTSHFCCFHCPSDLSFYNEMMSRFAWLNFAGQTMTLAVCLTTTTRVLVSSAIKFKLFYLLLNELLSGELQKEYKNGFLPNKC</sequence>
<reference evidence="1 2" key="1">
    <citation type="journal article" date="2013" name="Nat. Genet.">
        <title>The genome of the hydatid tapeworm Echinococcus granulosus.</title>
        <authorList>
            <person name="Zheng H."/>
            <person name="Zhang W."/>
            <person name="Zhang L."/>
            <person name="Zhang Z."/>
            <person name="Li J."/>
            <person name="Lu G."/>
            <person name="Zhu Y."/>
            <person name="Wang Y."/>
            <person name="Huang Y."/>
            <person name="Liu J."/>
            <person name="Kang H."/>
            <person name="Chen J."/>
            <person name="Wang L."/>
            <person name="Chen A."/>
            <person name="Yu S."/>
            <person name="Gao Z."/>
            <person name="Jin L."/>
            <person name="Gu W."/>
            <person name="Wang Z."/>
            <person name="Zhao L."/>
            <person name="Shi B."/>
            <person name="Wen H."/>
            <person name="Lin R."/>
            <person name="Jones M.K."/>
            <person name="Brejova B."/>
            <person name="Vinar T."/>
            <person name="Zhao G."/>
            <person name="McManus D.P."/>
            <person name="Chen Z."/>
            <person name="Zhou Y."/>
            <person name="Wang S."/>
        </authorList>
    </citation>
    <scope>NUCLEOTIDE SEQUENCE [LARGE SCALE GENOMIC DNA]</scope>
</reference>
<dbReference type="GeneID" id="36346762"/>
<dbReference type="CTD" id="36346762"/>
<evidence type="ECO:0000313" key="2">
    <source>
        <dbReference type="Proteomes" id="UP000019149"/>
    </source>
</evidence>
<dbReference type="AlphaFoldDB" id="W6UKS4"/>
<proteinExistence type="predicted"/>
<comment type="caution">
    <text evidence="1">The sequence shown here is derived from an EMBL/GenBank/DDBJ whole genome shotgun (WGS) entry which is preliminary data.</text>
</comment>
<protein>
    <submittedName>
        <fullName evidence="1">Uncharacterized protein</fullName>
    </submittedName>
</protein>
<dbReference type="Proteomes" id="UP000019149">
    <property type="component" value="Unassembled WGS sequence"/>
</dbReference>
<dbReference type="KEGG" id="egl:EGR_11047"/>
<keyword evidence="2" id="KW-1185">Reference proteome</keyword>
<name>W6UKS4_ECHGR</name>